<evidence type="ECO:0000313" key="2">
    <source>
        <dbReference type="Proteomes" id="UP000180043"/>
    </source>
</evidence>
<accession>A0A1S1LGB2</accession>
<dbReference type="AlphaFoldDB" id="A0A1S1LGB2"/>
<organism evidence="1 2">
    <name type="scientific">Mycobacteroides chelonae</name>
    <name type="common">Mycobacterium chelonae</name>
    <dbReference type="NCBI Taxonomy" id="1774"/>
    <lineage>
        <taxon>Bacteria</taxon>
        <taxon>Bacillati</taxon>
        <taxon>Actinomycetota</taxon>
        <taxon>Actinomycetes</taxon>
        <taxon>Mycobacteriales</taxon>
        <taxon>Mycobacteriaceae</taxon>
        <taxon>Mycobacteroides</taxon>
    </lineage>
</organism>
<gene>
    <name evidence="1" type="ORF">BKG82_26375</name>
</gene>
<protein>
    <submittedName>
        <fullName evidence="1">Uncharacterized protein</fullName>
    </submittedName>
</protein>
<comment type="caution">
    <text evidence="1">The sequence shown here is derived from an EMBL/GenBank/DDBJ whole genome shotgun (WGS) entry which is preliminary data.</text>
</comment>
<dbReference type="Proteomes" id="UP000180043">
    <property type="component" value="Unassembled WGS sequence"/>
</dbReference>
<dbReference type="EMBL" id="MLIQ01000042">
    <property type="protein sequence ID" value="OHU47185.1"/>
    <property type="molecule type" value="Genomic_DNA"/>
</dbReference>
<name>A0A1S1LGB2_MYCCH</name>
<sequence length="248" mass="27180">MGAVSRHTRSAGHVPVLPEAQQYPAFSQEIPRLGRWRAQPHVVLRPLYWWVQQMLVRGFAVRDLHFDPVGRTAVLVYETPERLVSTLQRKEFERLEVDGLASLVVEYVWRLGACGWATEIDGLVSLLRGLGLVQSARRAADCDAVLPAGVVEPDSLVRLGFWRLRELVGYAWRIEMLWPGACGGFVAMLPSGEMVTFPAAMPDDGTAAAALTDVLRRMDLRQYSALTQHAGLAAASEGRAAAGPAPSP</sequence>
<evidence type="ECO:0000313" key="1">
    <source>
        <dbReference type="EMBL" id="OHU47185.1"/>
    </source>
</evidence>
<reference evidence="1 2" key="1">
    <citation type="submission" date="2016-10" db="EMBL/GenBank/DDBJ databases">
        <title>Evaluation of Human, Veterinary and Environmental Mycobacterium chelonae Isolates by Core Genome Phylogenomic Analysis, Targeted Gene Comparison, and Anti-microbial Susceptibility Patterns: A Tale of Mistaken Identities.</title>
        <authorList>
            <person name="Fogelson S.B."/>
            <person name="Camus A.C."/>
            <person name="Lorenz W."/>
            <person name="Vasireddy R."/>
            <person name="Vasireddy S."/>
            <person name="Smith T."/>
            <person name="Brown-Elliott B.A."/>
            <person name="Wallace R.J.Jr."/>
            <person name="Hasan N.A."/>
            <person name="Reischl U."/>
            <person name="Sanchez S."/>
        </authorList>
    </citation>
    <scope>NUCLEOTIDE SEQUENCE [LARGE SCALE GENOMIC DNA]</scope>
    <source>
        <strain evidence="1 2">15515</strain>
    </source>
</reference>
<proteinExistence type="predicted"/>